<comment type="subcellular location">
    <subcellularLocation>
        <location evidence="2">Cytoplasm</location>
    </subcellularLocation>
    <subcellularLocation>
        <location evidence="1">Nucleus</location>
    </subcellularLocation>
</comment>
<gene>
    <name evidence="17" type="primary">ASHR1_0</name>
    <name evidence="17" type="ORF">Anas_05269</name>
</gene>
<dbReference type="PROSITE" id="PS50280">
    <property type="entry name" value="SET"/>
    <property type="match status" value="1"/>
</dbReference>
<dbReference type="GO" id="GO:0032259">
    <property type="term" value="P:methylation"/>
    <property type="evidence" value="ECO:0007669"/>
    <property type="project" value="UniProtKB-KW"/>
</dbReference>
<dbReference type="InterPro" id="IPR052097">
    <property type="entry name" value="SET-MYND_domain_protein"/>
</dbReference>
<dbReference type="Proteomes" id="UP000326759">
    <property type="component" value="Unassembled WGS sequence"/>
</dbReference>
<evidence type="ECO:0000256" key="6">
    <source>
        <dbReference type="ARBA" id="ARBA00022691"/>
    </source>
</evidence>
<keyword evidence="6" id="KW-0949">S-adenosyl-L-methionine</keyword>
<dbReference type="GO" id="GO:0005634">
    <property type="term" value="C:nucleus"/>
    <property type="evidence" value="ECO:0007669"/>
    <property type="project" value="UniProtKB-SubCell"/>
</dbReference>
<comment type="catalytic activity">
    <reaction evidence="11">
        <text>L-lysyl-[protein] + S-adenosyl-L-methionine = N(6)-methyl-L-lysyl-[protein] + S-adenosyl-L-homocysteine + H(+)</text>
        <dbReference type="Rhea" id="RHEA:51736"/>
        <dbReference type="Rhea" id="RHEA-COMP:9752"/>
        <dbReference type="Rhea" id="RHEA-COMP:13053"/>
        <dbReference type="ChEBI" id="CHEBI:15378"/>
        <dbReference type="ChEBI" id="CHEBI:29969"/>
        <dbReference type="ChEBI" id="CHEBI:57856"/>
        <dbReference type="ChEBI" id="CHEBI:59789"/>
        <dbReference type="ChEBI" id="CHEBI:61929"/>
    </reaction>
</comment>
<evidence type="ECO:0000256" key="3">
    <source>
        <dbReference type="ARBA" id="ARBA00022490"/>
    </source>
</evidence>
<dbReference type="Gene3D" id="1.10.220.160">
    <property type="match status" value="1"/>
</dbReference>
<dbReference type="PANTHER" id="PTHR46165">
    <property type="entry name" value="SET AND MYND DOMAIN-CONTAINING PROTEIN 4"/>
    <property type="match status" value="1"/>
</dbReference>
<proteinExistence type="predicted"/>
<dbReference type="GO" id="GO:0005737">
    <property type="term" value="C:cytoplasm"/>
    <property type="evidence" value="ECO:0007669"/>
    <property type="project" value="UniProtKB-SubCell"/>
</dbReference>
<keyword evidence="4 17" id="KW-0489">Methyltransferase</keyword>
<feature type="domain" description="SET" evidence="16">
    <location>
        <begin position="263"/>
        <end position="545"/>
    </location>
</feature>
<dbReference type="EMBL" id="SEYY01001030">
    <property type="protein sequence ID" value="KAB7506025.1"/>
    <property type="molecule type" value="Genomic_DNA"/>
</dbReference>
<evidence type="ECO:0000256" key="9">
    <source>
        <dbReference type="ARBA" id="ARBA00022833"/>
    </source>
</evidence>
<keyword evidence="5 17" id="KW-0808">Transferase</keyword>
<dbReference type="Pfam" id="PF01753">
    <property type="entry name" value="zf-MYND"/>
    <property type="match status" value="1"/>
</dbReference>
<evidence type="ECO:0000259" key="16">
    <source>
        <dbReference type="PROSITE" id="PS50280"/>
    </source>
</evidence>
<dbReference type="GO" id="GO:0008170">
    <property type="term" value="F:N-methyltransferase activity"/>
    <property type="evidence" value="ECO:0007669"/>
    <property type="project" value="UniProtKB-ARBA"/>
</dbReference>
<keyword evidence="10" id="KW-0539">Nucleus</keyword>
<evidence type="ECO:0000256" key="15">
    <source>
        <dbReference type="SAM" id="Coils"/>
    </source>
</evidence>
<dbReference type="GO" id="GO:0008270">
    <property type="term" value="F:zinc ion binding"/>
    <property type="evidence" value="ECO:0007669"/>
    <property type="project" value="UniProtKB-KW"/>
</dbReference>
<keyword evidence="9" id="KW-0862">Zinc</keyword>
<evidence type="ECO:0000256" key="8">
    <source>
        <dbReference type="ARBA" id="ARBA00022771"/>
    </source>
</evidence>
<sequence length="548" mass="63256">MDISSCDKAHQRELCEQILRSDPLEGIGDSRMYFTQFYGDICERIAKLNLLDKIENEFSAINNDYERIEYILQFEEIKNLKLNIEEHSHKSEKLANALEEEYNNYCHSTSLHILNLGLQMINRSIQLTPGTDKKNLGIRIMKRAWVNIMMTKFDEAREDAHRSLGHCSDLSVMWNSFEILGHCYAHIGKHSFAEHFFRQALLGLSECELDNETKAASAKRISTVFKYVKGRDDLRGGDINCTENLRIPEISYGINGTLKCATESVEVKIKKKTGRGLYARREIKPGDVIIVEKPYVSALYRDNFETHCNNCFKRFKSPIPCDTCTRVWFCSGKCLKEGKAGYHSSECPSLNLLYEENIGRMGIIVFRILLRLSWKNIKLLRSSRKIDTRLPDSHPKHTEFNNREKYLTDNYMTTYKLVTNTHLRDFCDLFKRTITAVYLKQCLKEVDFFKGDNVSLEDEIFVASLILRHLQNSSCNGFSITEFIVGENYTENVELLELGGGIYPTISLINHSCNPNVFRYYIGKNCVVRATKVIKTGEQLLIKLWIPI</sequence>
<evidence type="ECO:0000256" key="11">
    <source>
        <dbReference type="ARBA" id="ARBA00048985"/>
    </source>
</evidence>
<evidence type="ECO:0000256" key="13">
    <source>
        <dbReference type="ARBA" id="ARBA00093635"/>
    </source>
</evidence>
<keyword evidence="18" id="KW-1185">Reference proteome</keyword>
<evidence type="ECO:0000313" key="18">
    <source>
        <dbReference type="Proteomes" id="UP000326759"/>
    </source>
</evidence>
<dbReference type="SUPFAM" id="SSF82199">
    <property type="entry name" value="SET domain"/>
    <property type="match status" value="1"/>
</dbReference>
<dbReference type="InterPro" id="IPR046341">
    <property type="entry name" value="SET_dom_sf"/>
</dbReference>
<dbReference type="InterPro" id="IPR002893">
    <property type="entry name" value="Znf_MYND"/>
</dbReference>
<dbReference type="OrthoDB" id="5945798at2759"/>
<keyword evidence="15" id="KW-0175">Coiled coil</keyword>
<evidence type="ECO:0000256" key="12">
    <source>
        <dbReference type="ARBA" id="ARBA00093423"/>
    </source>
</evidence>
<evidence type="ECO:0000256" key="14">
    <source>
        <dbReference type="ARBA" id="ARBA00093680"/>
    </source>
</evidence>
<dbReference type="InterPro" id="IPR011990">
    <property type="entry name" value="TPR-like_helical_dom_sf"/>
</dbReference>
<evidence type="ECO:0000256" key="1">
    <source>
        <dbReference type="ARBA" id="ARBA00004123"/>
    </source>
</evidence>
<dbReference type="CDD" id="cd10536">
    <property type="entry name" value="SET_SMYD4"/>
    <property type="match status" value="1"/>
</dbReference>
<dbReference type="Gene3D" id="2.170.270.10">
    <property type="entry name" value="SET domain"/>
    <property type="match status" value="1"/>
</dbReference>
<keyword evidence="7" id="KW-0479">Metal-binding</keyword>
<evidence type="ECO:0000256" key="5">
    <source>
        <dbReference type="ARBA" id="ARBA00022679"/>
    </source>
</evidence>
<organism evidence="17 18">
    <name type="scientific">Armadillidium nasatum</name>
    <dbReference type="NCBI Taxonomy" id="96803"/>
    <lineage>
        <taxon>Eukaryota</taxon>
        <taxon>Metazoa</taxon>
        <taxon>Ecdysozoa</taxon>
        <taxon>Arthropoda</taxon>
        <taxon>Crustacea</taxon>
        <taxon>Multicrustacea</taxon>
        <taxon>Malacostraca</taxon>
        <taxon>Eumalacostraca</taxon>
        <taxon>Peracarida</taxon>
        <taxon>Isopoda</taxon>
        <taxon>Oniscidea</taxon>
        <taxon>Crinocheta</taxon>
        <taxon>Armadillidiidae</taxon>
        <taxon>Armadillidium</taxon>
    </lineage>
</organism>
<dbReference type="GO" id="GO:0008276">
    <property type="term" value="F:protein methyltransferase activity"/>
    <property type="evidence" value="ECO:0007669"/>
    <property type="project" value="UniProtKB-ARBA"/>
</dbReference>
<dbReference type="InterPro" id="IPR044421">
    <property type="entry name" value="SMYD4_SET"/>
</dbReference>
<keyword evidence="8" id="KW-0863">Zinc-finger</keyword>
<accession>A0A5N5TJA2</accession>
<protein>
    <recommendedName>
        <fullName evidence="13">Protein-lysine N-methyltransferase SMYD4</fullName>
    </recommendedName>
    <alternativeName>
        <fullName evidence="14">SET and MYND domain-containing protein 4</fullName>
    </alternativeName>
</protein>
<evidence type="ECO:0000256" key="2">
    <source>
        <dbReference type="ARBA" id="ARBA00004496"/>
    </source>
</evidence>
<comment type="caution">
    <text evidence="17">The sequence shown here is derived from an EMBL/GenBank/DDBJ whole genome shotgun (WGS) entry which is preliminary data.</text>
</comment>
<dbReference type="AlphaFoldDB" id="A0A5N5TJA2"/>
<dbReference type="InterPro" id="IPR001214">
    <property type="entry name" value="SET_dom"/>
</dbReference>
<evidence type="ECO:0000256" key="10">
    <source>
        <dbReference type="ARBA" id="ARBA00023242"/>
    </source>
</evidence>
<dbReference type="SUPFAM" id="SSF144232">
    <property type="entry name" value="HIT/MYND zinc finger-like"/>
    <property type="match status" value="1"/>
</dbReference>
<name>A0A5N5TJA2_9CRUS</name>
<evidence type="ECO:0000256" key="7">
    <source>
        <dbReference type="ARBA" id="ARBA00022723"/>
    </source>
</evidence>
<dbReference type="GO" id="GO:0008757">
    <property type="term" value="F:S-adenosylmethionine-dependent methyltransferase activity"/>
    <property type="evidence" value="ECO:0007669"/>
    <property type="project" value="UniProtKB-ARBA"/>
</dbReference>
<dbReference type="Gene3D" id="6.10.140.2220">
    <property type="match status" value="1"/>
</dbReference>
<keyword evidence="3" id="KW-0963">Cytoplasm</keyword>
<dbReference type="Pfam" id="PF00856">
    <property type="entry name" value="SET"/>
    <property type="match status" value="1"/>
</dbReference>
<dbReference type="GO" id="GO:0042826">
    <property type="term" value="F:histone deacetylase binding"/>
    <property type="evidence" value="ECO:0007669"/>
    <property type="project" value="TreeGrafter"/>
</dbReference>
<evidence type="ECO:0000256" key="4">
    <source>
        <dbReference type="ARBA" id="ARBA00022603"/>
    </source>
</evidence>
<dbReference type="SUPFAM" id="SSF48452">
    <property type="entry name" value="TPR-like"/>
    <property type="match status" value="1"/>
</dbReference>
<reference evidence="17 18" key="1">
    <citation type="journal article" date="2019" name="PLoS Biol.">
        <title>Sex chromosomes control vertical transmission of feminizing Wolbachia symbionts in an isopod.</title>
        <authorList>
            <person name="Becking T."/>
            <person name="Chebbi M.A."/>
            <person name="Giraud I."/>
            <person name="Moumen B."/>
            <person name="Laverre T."/>
            <person name="Caubet Y."/>
            <person name="Peccoud J."/>
            <person name="Gilbert C."/>
            <person name="Cordaux R."/>
        </authorList>
    </citation>
    <scope>NUCLEOTIDE SEQUENCE [LARGE SCALE GENOMIC DNA]</scope>
    <source>
        <strain evidence="17">ANa2</strain>
        <tissue evidence="17">Whole body excluding digestive tract and cuticle</tissue>
    </source>
</reference>
<comment type="function">
    <text evidence="12">Protein-lysine N-methyltransferase. Monomethylates PRMT5, modulating its transcriptional activity. May also act as a histone methyltransferase. Plays a critical role in cardiac development. Acts as a key epigenetic regulator of gene expression during cardiac development via its dual activities as a methyltransferase and negative regulator of HDAC1.</text>
</comment>
<dbReference type="PANTHER" id="PTHR46165:SF2">
    <property type="entry name" value="SET AND MYND DOMAIN-CONTAINING PROTEIN 4"/>
    <property type="match status" value="1"/>
</dbReference>
<feature type="coiled-coil region" evidence="15">
    <location>
        <begin position="77"/>
        <end position="104"/>
    </location>
</feature>
<evidence type="ECO:0000313" key="17">
    <source>
        <dbReference type="EMBL" id="KAB7506025.1"/>
    </source>
</evidence>